<sequence>MSFVYSRPFCDVHSRIFFTYARIRSCRRFVNACDVGKVSGNAASRLLCTPSLRITLMRIDKRTSRPASRIAGYGVHE</sequence>
<keyword evidence="2" id="KW-1185">Reference proteome</keyword>
<dbReference type="Proteomes" id="UP000256710">
    <property type="component" value="Unassembled WGS sequence"/>
</dbReference>
<dbReference type="EMBL" id="OFTC01000036">
    <property type="protein sequence ID" value="SOZ38976.1"/>
    <property type="molecule type" value="Genomic_DNA"/>
</dbReference>
<accession>A0ABY1V887</accession>
<name>A0ABY1V887_9BURK</name>
<gene>
    <name evidence="1" type="ORF">CBM2605_B130273</name>
</gene>
<organism evidence="1 2">
    <name type="scientific">Cupriavidus neocaledonicus</name>
    <dbReference type="NCBI Taxonomy" id="1040979"/>
    <lineage>
        <taxon>Bacteria</taxon>
        <taxon>Pseudomonadati</taxon>
        <taxon>Pseudomonadota</taxon>
        <taxon>Betaproteobacteria</taxon>
        <taxon>Burkholderiales</taxon>
        <taxon>Burkholderiaceae</taxon>
        <taxon>Cupriavidus</taxon>
    </lineage>
</organism>
<protein>
    <submittedName>
        <fullName evidence="1">Uncharacterized protein</fullName>
    </submittedName>
</protein>
<comment type="caution">
    <text evidence="1">The sequence shown here is derived from an EMBL/GenBank/DDBJ whole genome shotgun (WGS) entry which is preliminary data.</text>
</comment>
<evidence type="ECO:0000313" key="2">
    <source>
        <dbReference type="Proteomes" id="UP000256710"/>
    </source>
</evidence>
<evidence type="ECO:0000313" key="1">
    <source>
        <dbReference type="EMBL" id="SOZ38976.1"/>
    </source>
</evidence>
<proteinExistence type="predicted"/>
<reference evidence="1 2" key="1">
    <citation type="submission" date="2018-01" db="EMBL/GenBank/DDBJ databases">
        <authorList>
            <person name="Clerissi C."/>
        </authorList>
    </citation>
    <scope>NUCLEOTIDE SEQUENCE [LARGE SCALE GENOMIC DNA]</scope>
    <source>
        <strain evidence="1">Cupriavidus taiwanensis STM 6082</strain>
    </source>
</reference>